<dbReference type="PANTHER" id="PTHR43592">
    <property type="entry name" value="CAAX AMINO TERMINAL PROTEASE"/>
    <property type="match status" value="1"/>
</dbReference>
<proteinExistence type="predicted"/>
<dbReference type="GO" id="GO:0004175">
    <property type="term" value="F:endopeptidase activity"/>
    <property type="evidence" value="ECO:0007669"/>
    <property type="project" value="UniProtKB-ARBA"/>
</dbReference>
<feature type="transmembrane region" description="Helical" evidence="1">
    <location>
        <begin position="165"/>
        <end position="184"/>
    </location>
</feature>
<evidence type="ECO:0000256" key="1">
    <source>
        <dbReference type="SAM" id="Phobius"/>
    </source>
</evidence>
<sequence length="314" mass="35143">MVKSPINQISPALQFLILVAITIGTILIGNLIGVGIISAKYGLNVLFDITNLNFTAPGVTQALWILQIIGTTLPLFLAPVFFSWVIVKEPYAYLKPRTKFPLMLLIVAFFVMMVSSPLIEFLSNINQRMVLPHFLGGVEHWMKQSEESAQKVTVAILQMHSVWDAIKSVLLVGLLTAIAEEFLFRGAMQTIIKRWTNNAHAAVWITAILFSAFHMEFYGFLPRLLLGALFGYFVVWSGSIWPAVWGHFLNNGTAVVVTYLYQQKKISLNPDDTHTFNYASYAVSFIIVIILLLVYKNIAPVKKQSADFNGEELG</sequence>
<evidence type="ECO:0000259" key="2">
    <source>
        <dbReference type="Pfam" id="PF02517"/>
    </source>
</evidence>
<feature type="transmembrane region" description="Helical" evidence="1">
    <location>
        <begin position="278"/>
        <end position="295"/>
    </location>
</feature>
<dbReference type="AlphaFoldDB" id="A0A934UN05"/>
<keyword evidence="1" id="KW-1133">Transmembrane helix</keyword>
<dbReference type="GO" id="GO:0080120">
    <property type="term" value="P:CAAX-box protein maturation"/>
    <property type="evidence" value="ECO:0007669"/>
    <property type="project" value="UniProtKB-ARBA"/>
</dbReference>
<evidence type="ECO:0000313" key="3">
    <source>
        <dbReference type="EMBL" id="MBK0379929.1"/>
    </source>
</evidence>
<feature type="transmembrane region" description="Helical" evidence="1">
    <location>
        <begin position="224"/>
        <end position="244"/>
    </location>
</feature>
<dbReference type="PANTHER" id="PTHR43592:SF15">
    <property type="entry name" value="CAAX AMINO TERMINAL PROTEASE FAMILY PROTEIN"/>
    <property type="match status" value="1"/>
</dbReference>
<feature type="transmembrane region" description="Helical" evidence="1">
    <location>
        <begin position="12"/>
        <end position="43"/>
    </location>
</feature>
<evidence type="ECO:0000313" key="4">
    <source>
        <dbReference type="Proteomes" id="UP000613193"/>
    </source>
</evidence>
<keyword evidence="4" id="KW-1185">Reference proteome</keyword>
<dbReference type="RefSeq" id="WP_200066469.1">
    <property type="nucleotide sequence ID" value="NZ_JAEHFW010000002.1"/>
</dbReference>
<protein>
    <submittedName>
        <fullName evidence="3">CPBP family intramembrane metalloprotease</fullName>
    </submittedName>
</protein>
<dbReference type="GO" id="GO:0008237">
    <property type="term" value="F:metallopeptidase activity"/>
    <property type="evidence" value="ECO:0007669"/>
    <property type="project" value="UniProtKB-KW"/>
</dbReference>
<feature type="transmembrane region" description="Helical" evidence="1">
    <location>
        <begin position="99"/>
        <end position="119"/>
    </location>
</feature>
<keyword evidence="1" id="KW-0812">Transmembrane</keyword>
<reference evidence="3" key="1">
    <citation type="submission" date="2020-12" db="EMBL/GenBank/DDBJ databases">
        <title>Bacterial novel species Mucilaginibacter sp. SD-g isolated from soil.</title>
        <authorList>
            <person name="Jung H.-Y."/>
        </authorList>
    </citation>
    <scope>NUCLEOTIDE SEQUENCE</scope>
    <source>
        <strain evidence="3">SD-g</strain>
    </source>
</reference>
<name>A0A934UN05_9SPHI</name>
<gene>
    <name evidence="3" type="ORF">I5M19_11455</name>
</gene>
<keyword evidence="3" id="KW-0482">Metalloprotease</keyword>
<dbReference type="Proteomes" id="UP000613193">
    <property type="component" value="Unassembled WGS sequence"/>
</dbReference>
<keyword evidence="3" id="KW-0378">Hydrolase</keyword>
<keyword evidence="3" id="KW-0645">Protease</keyword>
<dbReference type="Pfam" id="PF02517">
    <property type="entry name" value="Rce1-like"/>
    <property type="match status" value="1"/>
</dbReference>
<dbReference type="EMBL" id="JAEHFW010000002">
    <property type="protein sequence ID" value="MBK0379929.1"/>
    <property type="molecule type" value="Genomic_DNA"/>
</dbReference>
<comment type="caution">
    <text evidence="3">The sequence shown here is derived from an EMBL/GenBank/DDBJ whole genome shotgun (WGS) entry which is preliminary data.</text>
</comment>
<dbReference type="InterPro" id="IPR003675">
    <property type="entry name" value="Rce1/LyrA-like_dom"/>
</dbReference>
<feature type="domain" description="CAAX prenyl protease 2/Lysostaphin resistance protein A-like" evidence="2">
    <location>
        <begin position="166"/>
        <end position="252"/>
    </location>
</feature>
<accession>A0A934UN05</accession>
<feature type="transmembrane region" description="Helical" evidence="1">
    <location>
        <begin position="63"/>
        <end position="87"/>
    </location>
</feature>
<keyword evidence="1" id="KW-0472">Membrane</keyword>
<organism evidence="3 4">
    <name type="scientific">Mucilaginibacter segetis</name>
    <dbReference type="NCBI Taxonomy" id="2793071"/>
    <lineage>
        <taxon>Bacteria</taxon>
        <taxon>Pseudomonadati</taxon>
        <taxon>Bacteroidota</taxon>
        <taxon>Sphingobacteriia</taxon>
        <taxon>Sphingobacteriales</taxon>
        <taxon>Sphingobacteriaceae</taxon>
        <taxon>Mucilaginibacter</taxon>
    </lineage>
</organism>